<evidence type="ECO:0000256" key="6">
    <source>
        <dbReference type="SAM" id="MobiDB-lite"/>
    </source>
</evidence>
<feature type="region of interest" description="Disordered" evidence="6">
    <location>
        <begin position="554"/>
        <end position="574"/>
    </location>
</feature>
<dbReference type="Pfam" id="PF00955">
    <property type="entry name" value="HCO3_cotransp"/>
    <property type="match status" value="1"/>
</dbReference>
<evidence type="ECO:0000256" key="2">
    <source>
        <dbReference type="ARBA" id="ARBA00022692"/>
    </source>
</evidence>
<evidence type="ECO:0000259" key="8">
    <source>
        <dbReference type="Pfam" id="PF00955"/>
    </source>
</evidence>
<reference evidence="9" key="1">
    <citation type="submission" date="2020-05" db="EMBL/GenBank/DDBJ databases">
        <title>Phylogenomic resolution of chytrid fungi.</title>
        <authorList>
            <person name="Stajich J.E."/>
            <person name="Amses K."/>
            <person name="Simmons R."/>
            <person name="Seto K."/>
            <person name="Myers J."/>
            <person name="Bonds A."/>
            <person name="Quandt C.A."/>
            <person name="Barry K."/>
            <person name="Liu P."/>
            <person name="Grigoriev I."/>
            <person name="Longcore J.E."/>
            <person name="James T.Y."/>
        </authorList>
    </citation>
    <scope>NUCLEOTIDE SEQUENCE</scope>
    <source>
        <strain evidence="9">JEL0318</strain>
    </source>
</reference>
<evidence type="ECO:0000313" key="10">
    <source>
        <dbReference type="Proteomes" id="UP001212841"/>
    </source>
</evidence>
<comment type="caution">
    <text evidence="9">The sequence shown here is derived from an EMBL/GenBank/DDBJ whole genome shotgun (WGS) entry which is preliminary data.</text>
</comment>
<dbReference type="GO" id="GO:0005452">
    <property type="term" value="F:solute:inorganic anion antiporter activity"/>
    <property type="evidence" value="ECO:0007669"/>
    <property type="project" value="InterPro"/>
</dbReference>
<dbReference type="InterPro" id="IPR003020">
    <property type="entry name" value="HCO3_transpt_euk"/>
</dbReference>
<sequence>MTADLTKSVRRPPFAAVKDELKLRVPLYLDDWFGGFRDKKVLAATVFIFFASITPAITFGFLLDDRTNHQVGQALTIVGVTGPISIFTITVYAVAQTFNIPFLPFLSVTTLWAAAMHVALAMANACELVKFVTRFACEVFGCLIALVYLYSGIREIVRAFQENTMEVGLISLVFAITTCWVGLQLADARRWHVLYRWTKAFIADYAIPISVIAATVISVVINRFRNSDLDRLVVPSDKPFLTTTNGRPWLPDFGSLPVWAYFAAIIPAAILTILIFFDHNVSSLLAQRPDHNLTKPPSYNYDFLIVGLSMIPCALLGLPVSHGLIPQAPLHVRALAKIRRVPSPDGSGQIIEVWEKVCEQRVSSLGQSALMLIALVPAVLNLVGEIPRAVLAGLFLYMGLASFRGNQFVQRVVLLFVPDKANQHLVFPLSRHISLKSCHKLTIVQIVALAATFGVTESDNAVALTFPLFIAALIPIRIWFLPWLCGKRELELLDADDGVTLSEDGAGTESLDESTAGEQDVVVVAGEMGHAAYDGIGAGGGFHGVDEIRMEEGSRARKGEDKRVGGGTPQSVSVTGGVPPCSILPLLLNCVESQIGESGVLTTGHVVQPDEDEVDVAVVYPANADMKRFREGLRQRMSSLQTENKEIETKLAVCTSEKVLGKWSTRYLEHWPLLEVSCSGVVEPLELPTVRDVQKWERSMGSTKGRLHSVGIVMDAQTYRNDPENDSFQCVRKMRRESDISAERQLLFYRRGVESFIQPGDCGSVAITDEVRDGQMVGSSV</sequence>
<keyword evidence="3 7" id="KW-1133">Transmembrane helix</keyword>
<keyword evidence="5" id="KW-0175">Coiled coil</keyword>
<evidence type="ECO:0000256" key="3">
    <source>
        <dbReference type="ARBA" id="ARBA00022989"/>
    </source>
</evidence>
<keyword evidence="4 7" id="KW-0472">Membrane</keyword>
<keyword evidence="2 7" id="KW-0812">Transmembrane</keyword>
<feature type="transmembrane region" description="Helical" evidence="7">
    <location>
        <begin position="41"/>
        <end position="63"/>
    </location>
</feature>
<evidence type="ECO:0000313" key="9">
    <source>
        <dbReference type="EMBL" id="KAJ3056018.1"/>
    </source>
</evidence>
<organism evidence="9 10">
    <name type="scientific">Rhizophlyctis rosea</name>
    <dbReference type="NCBI Taxonomy" id="64517"/>
    <lineage>
        <taxon>Eukaryota</taxon>
        <taxon>Fungi</taxon>
        <taxon>Fungi incertae sedis</taxon>
        <taxon>Chytridiomycota</taxon>
        <taxon>Chytridiomycota incertae sedis</taxon>
        <taxon>Chytridiomycetes</taxon>
        <taxon>Rhizophlyctidales</taxon>
        <taxon>Rhizophlyctidaceae</taxon>
        <taxon>Rhizophlyctis</taxon>
    </lineage>
</organism>
<name>A0AAD5SJ32_9FUNG</name>
<dbReference type="PANTHER" id="PTHR11453">
    <property type="entry name" value="ANION EXCHANGE PROTEIN"/>
    <property type="match status" value="1"/>
</dbReference>
<protein>
    <submittedName>
        <fullName evidence="9">Boron transporter 1</fullName>
    </submittedName>
</protein>
<evidence type="ECO:0000256" key="5">
    <source>
        <dbReference type="SAM" id="Coils"/>
    </source>
</evidence>
<evidence type="ECO:0000256" key="7">
    <source>
        <dbReference type="SAM" id="Phobius"/>
    </source>
</evidence>
<dbReference type="InterPro" id="IPR011531">
    <property type="entry name" value="HCO3_transpt-like_TM_dom"/>
</dbReference>
<dbReference type="GO" id="GO:0005886">
    <property type="term" value="C:plasma membrane"/>
    <property type="evidence" value="ECO:0007669"/>
    <property type="project" value="TreeGrafter"/>
</dbReference>
<feature type="coiled-coil region" evidence="5">
    <location>
        <begin position="630"/>
        <end position="657"/>
    </location>
</feature>
<feature type="transmembrane region" description="Helical" evidence="7">
    <location>
        <begin position="298"/>
        <end position="320"/>
    </location>
</feature>
<gene>
    <name evidence="9" type="primary">BOR1</name>
    <name evidence="9" type="ORF">HK097_008358</name>
</gene>
<evidence type="ECO:0000256" key="4">
    <source>
        <dbReference type="ARBA" id="ARBA00023136"/>
    </source>
</evidence>
<feature type="domain" description="Bicarbonate transporter-like transmembrane" evidence="8">
    <location>
        <begin position="163"/>
        <end position="496"/>
    </location>
</feature>
<dbReference type="GO" id="GO:0050801">
    <property type="term" value="P:monoatomic ion homeostasis"/>
    <property type="evidence" value="ECO:0007669"/>
    <property type="project" value="TreeGrafter"/>
</dbReference>
<feature type="transmembrane region" description="Helical" evidence="7">
    <location>
        <begin position="101"/>
        <end position="123"/>
    </location>
</feature>
<keyword evidence="10" id="KW-1185">Reference proteome</keyword>
<dbReference type="Gene3D" id="1.10.287.570">
    <property type="entry name" value="Helical hairpin bin"/>
    <property type="match status" value="1"/>
</dbReference>
<comment type="subcellular location">
    <subcellularLocation>
        <location evidence="1">Membrane</location>
        <topology evidence="1">Multi-pass membrane protein</topology>
    </subcellularLocation>
</comment>
<feature type="transmembrane region" description="Helical" evidence="7">
    <location>
        <begin position="200"/>
        <end position="221"/>
    </location>
</feature>
<feature type="transmembrane region" description="Helical" evidence="7">
    <location>
        <begin position="258"/>
        <end position="277"/>
    </location>
</feature>
<dbReference type="AlphaFoldDB" id="A0AAD5SJ32"/>
<evidence type="ECO:0000256" key="1">
    <source>
        <dbReference type="ARBA" id="ARBA00004141"/>
    </source>
</evidence>
<feature type="transmembrane region" description="Helical" evidence="7">
    <location>
        <begin position="75"/>
        <end position="95"/>
    </location>
</feature>
<feature type="transmembrane region" description="Helical" evidence="7">
    <location>
        <begin position="135"/>
        <end position="153"/>
    </location>
</feature>
<proteinExistence type="predicted"/>
<accession>A0AAD5SJ32</accession>
<feature type="compositionally biased region" description="Basic and acidic residues" evidence="6">
    <location>
        <begin position="554"/>
        <end position="564"/>
    </location>
</feature>
<dbReference type="EMBL" id="JADGJD010000049">
    <property type="protein sequence ID" value="KAJ3056018.1"/>
    <property type="molecule type" value="Genomic_DNA"/>
</dbReference>
<feature type="transmembrane region" description="Helical" evidence="7">
    <location>
        <begin position="165"/>
        <end position="188"/>
    </location>
</feature>
<feature type="transmembrane region" description="Helical" evidence="7">
    <location>
        <begin position="461"/>
        <end position="480"/>
    </location>
</feature>
<dbReference type="GO" id="GO:0006820">
    <property type="term" value="P:monoatomic anion transport"/>
    <property type="evidence" value="ECO:0007669"/>
    <property type="project" value="InterPro"/>
</dbReference>
<dbReference type="PANTHER" id="PTHR11453:SF82">
    <property type="entry name" value="BORON TRANSPORTER 1"/>
    <property type="match status" value="1"/>
</dbReference>
<dbReference type="Proteomes" id="UP001212841">
    <property type="component" value="Unassembled WGS sequence"/>
</dbReference>